<dbReference type="AlphaFoldDB" id="W1NTV2"/>
<dbReference type="Proteomes" id="UP000017836">
    <property type="component" value="Unassembled WGS sequence"/>
</dbReference>
<dbReference type="SUPFAM" id="SSF55797">
    <property type="entry name" value="PR-1-like"/>
    <property type="match status" value="1"/>
</dbReference>
<keyword evidence="4" id="KW-1185">Reference proteome</keyword>
<dbReference type="PANTHER" id="PTHR34537:SF2">
    <property type="entry name" value="FERREDOXIN-LIKE PROTEIN"/>
    <property type="match status" value="1"/>
</dbReference>
<feature type="domain" description="SCP" evidence="2">
    <location>
        <begin position="89"/>
        <end position="215"/>
    </location>
</feature>
<dbReference type="OMA" id="YISECMA"/>
<proteinExistence type="predicted"/>
<evidence type="ECO:0000259" key="2">
    <source>
        <dbReference type="Pfam" id="PF00188"/>
    </source>
</evidence>
<evidence type="ECO:0000313" key="4">
    <source>
        <dbReference type="Proteomes" id="UP000017836"/>
    </source>
</evidence>
<accession>W1NTV2</accession>
<dbReference type="EMBL" id="KI394767">
    <property type="protein sequence ID" value="ERN01012.1"/>
    <property type="molecule type" value="Genomic_DNA"/>
</dbReference>
<evidence type="ECO:0000256" key="1">
    <source>
        <dbReference type="SAM" id="MobiDB-lite"/>
    </source>
</evidence>
<evidence type="ECO:0000313" key="3">
    <source>
        <dbReference type="EMBL" id="ERN01012.1"/>
    </source>
</evidence>
<dbReference type="HOGENOM" id="CLU_083526_0_0_1"/>
<dbReference type="STRING" id="13333.W1NTV2"/>
<reference evidence="4" key="1">
    <citation type="journal article" date="2013" name="Science">
        <title>The Amborella genome and the evolution of flowering plants.</title>
        <authorList>
            <consortium name="Amborella Genome Project"/>
        </authorList>
    </citation>
    <scope>NUCLEOTIDE SEQUENCE [LARGE SCALE GENOMIC DNA]</scope>
</reference>
<feature type="region of interest" description="Disordered" evidence="1">
    <location>
        <begin position="1"/>
        <end position="26"/>
    </location>
</feature>
<dbReference type="PANTHER" id="PTHR34537">
    <property type="entry name" value="OS08G0459300 PROTEIN"/>
    <property type="match status" value="1"/>
</dbReference>
<sequence length="276" mass="30570">MTLGLWSNPLEPNPTPKKQTINKEEEHQGGTFRCFLNYDSRNTGDYLPTKEESNIRDHNVSLGNTVKKRLNSKVTWSFISGNPADDLVDIINKNRTAHKVPTLQNNPGLGCMALQYTEHCERNCSKNNTLTCKTQEEDIVEVFAPNCGVELPTVNIISGHIVGCWYKYLEPSEIFGAVLVREKKALSFILSKEHKEVGVGLSSSNGKPPFFWCVLFSSGARNSSFVLDVGLGIKENHGCFSGKGSPCSGVKRYSGFSNDVFALFLVMLMNWLVAGL</sequence>
<dbReference type="eggNOG" id="ENOG502QPY4">
    <property type="taxonomic scope" value="Eukaryota"/>
</dbReference>
<gene>
    <name evidence="3" type="ORF">AMTR_s00002p00129520</name>
</gene>
<name>W1NTV2_AMBTC</name>
<dbReference type="Gramene" id="ERN01012">
    <property type="protein sequence ID" value="ERN01012"/>
    <property type="gene ID" value="AMTR_s00002p00129520"/>
</dbReference>
<protein>
    <recommendedName>
        <fullName evidence="2">SCP domain-containing protein</fullName>
    </recommendedName>
</protein>
<dbReference type="InterPro" id="IPR014044">
    <property type="entry name" value="CAP_dom"/>
</dbReference>
<dbReference type="InterPro" id="IPR035940">
    <property type="entry name" value="CAP_sf"/>
</dbReference>
<organism evidence="3 4">
    <name type="scientific">Amborella trichopoda</name>
    <dbReference type="NCBI Taxonomy" id="13333"/>
    <lineage>
        <taxon>Eukaryota</taxon>
        <taxon>Viridiplantae</taxon>
        <taxon>Streptophyta</taxon>
        <taxon>Embryophyta</taxon>
        <taxon>Tracheophyta</taxon>
        <taxon>Spermatophyta</taxon>
        <taxon>Magnoliopsida</taxon>
        <taxon>Amborellales</taxon>
        <taxon>Amborellaceae</taxon>
        <taxon>Amborella</taxon>
    </lineage>
</organism>
<dbReference type="Pfam" id="PF00188">
    <property type="entry name" value="CAP"/>
    <property type="match status" value="1"/>
</dbReference>